<evidence type="ECO:0000256" key="17">
    <source>
        <dbReference type="PROSITE-ProRule" id="PRU00110"/>
    </source>
</evidence>
<evidence type="ECO:0000259" key="22">
    <source>
        <dbReference type="PROSITE" id="PS50112"/>
    </source>
</evidence>
<feature type="domain" description="HAMP" evidence="24">
    <location>
        <begin position="342"/>
        <end position="394"/>
    </location>
</feature>
<dbReference type="SUPFAM" id="SSF47384">
    <property type="entry name" value="Homodimeric domain of signal transducing histidine kinase"/>
    <property type="match status" value="1"/>
</dbReference>
<feature type="transmembrane region" description="Helical" evidence="19">
    <location>
        <begin position="319"/>
        <end position="344"/>
    </location>
</feature>
<dbReference type="GO" id="GO:0006355">
    <property type="term" value="P:regulation of DNA-templated transcription"/>
    <property type="evidence" value="ECO:0007669"/>
    <property type="project" value="InterPro"/>
</dbReference>
<dbReference type="Pfam" id="PF00512">
    <property type="entry name" value="HisKA"/>
    <property type="match status" value="1"/>
</dbReference>
<dbReference type="CDD" id="cd16922">
    <property type="entry name" value="HATPase_EvgS-ArcB-TorS-like"/>
    <property type="match status" value="1"/>
</dbReference>
<dbReference type="GO" id="GO:0005524">
    <property type="term" value="F:ATP binding"/>
    <property type="evidence" value="ECO:0007669"/>
    <property type="project" value="UniProtKB-KW"/>
</dbReference>
<evidence type="ECO:0000256" key="15">
    <source>
        <dbReference type="ARBA" id="ARBA00059827"/>
    </source>
</evidence>
<evidence type="ECO:0000259" key="20">
    <source>
        <dbReference type="PROSITE" id="PS50109"/>
    </source>
</evidence>
<dbReference type="CDD" id="cd00130">
    <property type="entry name" value="PAS"/>
    <property type="match status" value="2"/>
</dbReference>
<evidence type="ECO:0000313" key="27">
    <source>
        <dbReference type="Proteomes" id="UP000030512"/>
    </source>
</evidence>
<dbReference type="SMART" id="SM00448">
    <property type="entry name" value="REC"/>
    <property type="match status" value="1"/>
</dbReference>
<dbReference type="PANTHER" id="PTHR43047:SF78">
    <property type="entry name" value="SENSORY_REGULATORY PROTEIN RPFC"/>
    <property type="match status" value="1"/>
</dbReference>
<proteinExistence type="predicted"/>
<reference evidence="26 27" key="1">
    <citation type="journal article" date="2015" name="Environ. Microbiol.">
        <title>Methane oxidation coupled to nitrate reduction under hypoxia by the Gammaproteobacterium Methylomonas denitrificans, sp. nov. type strain FJG1.</title>
        <authorList>
            <person name="Kits K.D."/>
            <person name="Klotz M.G."/>
            <person name="Stein L.Y."/>
        </authorList>
    </citation>
    <scope>NUCLEOTIDE SEQUENCE [LARGE SCALE GENOMIC DNA]</scope>
    <source>
        <strain evidence="26 27">FJG1</strain>
    </source>
</reference>
<dbReference type="Proteomes" id="UP000030512">
    <property type="component" value="Chromosome"/>
</dbReference>
<evidence type="ECO:0000256" key="2">
    <source>
        <dbReference type="ARBA" id="ARBA00004429"/>
    </source>
</evidence>
<evidence type="ECO:0000256" key="14">
    <source>
        <dbReference type="ARBA" id="ARBA00023136"/>
    </source>
</evidence>
<dbReference type="PROSITE" id="PS50113">
    <property type="entry name" value="PAC"/>
    <property type="match status" value="2"/>
</dbReference>
<dbReference type="CDD" id="cd17546">
    <property type="entry name" value="REC_hyHK_CKI1_RcsC-like"/>
    <property type="match status" value="1"/>
</dbReference>
<dbReference type="SMART" id="SM00388">
    <property type="entry name" value="HisKA"/>
    <property type="match status" value="1"/>
</dbReference>
<dbReference type="SMART" id="SM00304">
    <property type="entry name" value="HAMP"/>
    <property type="match status" value="1"/>
</dbReference>
<evidence type="ECO:0000259" key="25">
    <source>
        <dbReference type="PROSITE" id="PS50894"/>
    </source>
</evidence>
<dbReference type="SUPFAM" id="SSF47226">
    <property type="entry name" value="Histidine-containing phosphotransfer domain, HPT domain"/>
    <property type="match status" value="1"/>
</dbReference>
<dbReference type="InterPro" id="IPR000700">
    <property type="entry name" value="PAS-assoc_C"/>
</dbReference>
<feature type="transmembrane region" description="Helical" evidence="19">
    <location>
        <begin position="21"/>
        <end position="40"/>
    </location>
</feature>
<name>A0A140E443_9GAMM</name>
<dbReference type="SUPFAM" id="SSF52172">
    <property type="entry name" value="CheY-like"/>
    <property type="match status" value="1"/>
</dbReference>
<dbReference type="SUPFAM" id="SSF158472">
    <property type="entry name" value="HAMP domain-like"/>
    <property type="match status" value="1"/>
</dbReference>
<dbReference type="Gene3D" id="1.20.120.160">
    <property type="entry name" value="HPT domain"/>
    <property type="match status" value="1"/>
</dbReference>
<dbReference type="SMART" id="SM00086">
    <property type="entry name" value="PAC"/>
    <property type="match status" value="3"/>
</dbReference>
<dbReference type="PANTHER" id="PTHR43047">
    <property type="entry name" value="TWO-COMPONENT HISTIDINE PROTEIN KINASE"/>
    <property type="match status" value="1"/>
</dbReference>
<feature type="domain" description="HPt" evidence="25">
    <location>
        <begin position="1210"/>
        <end position="1307"/>
    </location>
</feature>
<dbReference type="InterPro" id="IPR008207">
    <property type="entry name" value="Sig_transdc_His_kin_Hpt_dom"/>
</dbReference>
<keyword evidence="10" id="KW-0418">Kinase</keyword>
<dbReference type="GO" id="GO:0005886">
    <property type="term" value="C:plasma membrane"/>
    <property type="evidence" value="ECO:0007669"/>
    <property type="project" value="UniProtKB-SubCell"/>
</dbReference>
<dbReference type="PROSITE" id="PS50110">
    <property type="entry name" value="RESPONSE_REGULATORY"/>
    <property type="match status" value="1"/>
</dbReference>
<keyword evidence="12 19" id="KW-1133">Transmembrane helix</keyword>
<dbReference type="EC" id="2.7.13.3" evidence="3"/>
<keyword evidence="27" id="KW-1185">Reference proteome</keyword>
<dbReference type="Gene3D" id="1.10.287.130">
    <property type="match status" value="1"/>
</dbReference>
<dbReference type="InterPro" id="IPR001610">
    <property type="entry name" value="PAC"/>
</dbReference>
<dbReference type="CDD" id="cd00082">
    <property type="entry name" value="HisKA"/>
    <property type="match status" value="1"/>
</dbReference>
<dbReference type="InterPro" id="IPR001789">
    <property type="entry name" value="Sig_transdc_resp-reg_receiver"/>
</dbReference>
<dbReference type="Gene3D" id="3.30.565.10">
    <property type="entry name" value="Histidine kinase-like ATPase, C-terminal domain"/>
    <property type="match status" value="1"/>
</dbReference>
<dbReference type="Gene3D" id="3.30.450.20">
    <property type="entry name" value="PAS domain"/>
    <property type="match status" value="3"/>
</dbReference>
<keyword evidence="7" id="KW-0808">Transferase</keyword>
<keyword evidence="11" id="KW-0067">ATP-binding</keyword>
<dbReference type="OrthoDB" id="5555388at2"/>
<protein>
    <recommendedName>
        <fullName evidence="16">Sensor protein FixL</fullName>
        <ecNumber evidence="3">2.7.13.3</ecNumber>
    </recommendedName>
</protein>
<dbReference type="InterPro" id="IPR011006">
    <property type="entry name" value="CheY-like_superfamily"/>
</dbReference>
<feature type="modified residue" description="4-aspartylphosphate" evidence="18">
    <location>
        <position position="1094"/>
    </location>
</feature>
<dbReference type="InterPro" id="IPR013767">
    <property type="entry name" value="PAS_fold"/>
</dbReference>
<accession>A0A140E443</accession>
<dbReference type="EMBL" id="CP014476">
    <property type="protein sequence ID" value="AMK75167.1"/>
    <property type="molecule type" value="Genomic_DNA"/>
</dbReference>
<keyword evidence="13" id="KW-0902">Two-component regulatory system</keyword>
<dbReference type="InterPro" id="IPR003661">
    <property type="entry name" value="HisK_dim/P_dom"/>
</dbReference>
<dbReference type="RefSeq" id="WP_052141924.1">
    <property type="nucleotide sequence ID" value="NZ_CP014476.1"/>
</dbReference>
<dbReference type="Pfam" id="PF00989">
    <property type="entry name" value="PAS"/>
    <property type="match status" value="2"/>
</dbReference>
<evidence type="ECO:0000256" key="9">
    <source>
        <dbReference type="ARBA" id="ARBA00022741"/>
    </source>
</evidence>
<keyword evidence="4" id="KW-1003">Cell membrane</keyword>
<dbReference type="SUPFAM" id="SSF55874">
    <property type="entry name" value="ATPase domain of HSP90 chaperone/DNA topoisomerase II/histidine kinase"/>
    <property type="match status" value="1"/>
</dbReference>
<evidence type="ECO:0000256" key="13">
    <source>
        <dbReference type="ARBA" id="ARBA00023012"/>
    </source>
</evidence>
<evidence type="ECO:0000256" key="4">
    <source>
        <dbReference type="ARBA" id="ARBA00022475"/>
    </source>
</evidence>
<evidence type="ECO:0000256" key="10">
    <source>
        <dbReference type="ARBA" id="ARBA00022777"/>
    </source>
</evidence>
<evidence type="ECO:0000256" key="12">
    <source>
        <dbReference type="ARBA" id="ARBA00022989"/>
    </source>
</evidence>
<dbReference type="InterPro" id="IPR004358">
    <property type="entry name" value="Sig_transdc_His_kin-like_C"/>
</dbReference>
<dbReference type="PRINTS" id="PR00344">
    <property type="entry name" value="BCTRLSENSOR"/>
</dbReference>
<keyword evidence="6 18" id="KW-0597">Phosphoprotein</keyword>
<dbReference type="PROSITE" id="PS50109">
    <property type="entry name" value="HIS_KIN"/>
    <property type="match status" value="1"/>
</dbReference>
<dbReference type="InterPro" id="IPR036641">
    <property type="entry name" value="HPT_dom_sf"/>
</dbReference>
<keyword evidence="5" id="KW-0997">Cell inner membrane</keyword>
<comment type="catalytic activity">
    <reaction evidence="1">
        <text>ATP + protein L-histidine = ADP + protein N-phospho-L-histidine.</text>
        <dbReference type="EC" id="2.7.13.3"/>
    </reaction>
</comment>
<evidence type="ECO:0000256" key="6">
    <source>
        <dbReference type="ARBA" id="ARBA00022553"/>
    </source>
</evidence>
<evidence type="ECO:0000256" key="5">
    <source>
        <dbReference type="ARBA" id="ARBA00022519"/>
    </source>
</evidence>
<keyword evidence="8 19" id="KW-0812">Transmembrane</keyword>
<evidence type="ECO:0000256" key="11">
    <source>
        <dbReference type="ARBA" id="ARBA00022840"/>
    </source>
</evidence>
<feature type="domain" description="PAS" evidence="22">
    <location>
        <begin position="399"/>
        <end position="470"/>
    </location>
</feature>
<dbReference type="KEGG" id="mdn:JT25_001485"/>
<dbReference type="InterPro" id="IPR005467">
    <property type="entry name" value="His_kinase_dom"/>
</dbReference>
<feature type="domain" description="Response regulatory" evidence="21">
    <location>
        <begin position="1042"/>
        <end position="1159"/>
    </location>
</feature>
<feature type="domain" description="Histidine kinase" evidence="20">
    <location>
        <begin position="804"/>
        <end position="1020"/>
    </location>
</feature>
<dbReference type="STRING" id="1538553.JT25_001485"/>
<keyword evidence="14 19" id="KW-0472">Membrane</keyword>
<evidence type="ECO:0000256" key="1">
    <source>
        <dbReference type="ARBA" id="ARBA00000085"/>
    </source>
</evidence>
<evidence type="ECO:0000256" key="8">
    <source>
        <dbReference type="ARBA" id="ARBA00022692"/>
    </source>
</evidence>
<dbReference type="InterPro" id="IPR003594">
    <property type="entry name" value="HATPase_dom"/>
</dbReference>
<evidence type="ECO:0000256" key="18">
    <source>
        <dbReference type="PROSITE-ProRule" id="PRU00169"/>
    </source>
</evidence>
<feature type="domain" description="PAC" evidence="23">
    <location>
        <begin position="736"/>
        <end position="786"/>
    </location>
</feature>
<evidence type="ECO:0000313" key="26">
    <source>
        <dbReference type="EMBL" id="AMK75167.1"/>
    </source>
</evidence>
<evidence type="ECO:0000256" key="16">
    <source>
        <dbReference type="ARBA" id="ARBA00070616"/>
    </source>
</evidence>
<dbReference type="FunFam" id="3.30.565.10:FF:000010">
    <property type="entry name" value="Sensor histidine kinase RcsC"/>
    <property type="match status" value="1"/>
</dbReference>
<dbReference type="Pfam" id="PF00672">
    <property type="entry name" value="HAMP"/>
    <property type="match status" value="1"/>
</dbReference>
<dbReference type="Gene3D" id="3.40.50.2300">
    <property type="match status" value="1"/>
</dbReference>
<dbReference type="InterPro" id="IPR003660">
    <property type="entry name" value="HAMP_dom"/>
</dbReference>
<feature type="domain" description="PAS" evidence="22">
    <location>
        <begin position="658"/>
        <end position="728"/>
    </location>
</feature>
<comment type="function">
    <text evidence="15">Putative oxygen sensor; modulates the activity of FixJ, a transcriptional activator of nitrogen fixation fixK gene. FixL probably acts as a kinase that phosphorylates FixJ.</text>
</comment>
<dbReference type="Gene3D" id="6.10.340.10">
    <property type="match status" value="1"/>
</dbReference>
<dbReference type="GO" id="GO:0000155">
    <property type="term" value="F:phosphorelay sensor kinase activity"/>
    <property type="evidence" value="ECO:0007669"/>
    <property type="project" value="InterPro"/>
</dbReference>
<comment type="subcellular location">
    <subcellularLocation>
        <location evidence="2">Cell inner membrane</location>
        <topology evidence="2">Multi-pass membrane protein</topology>
    </subcellularLocation>
</comment>
<organism evidence="26 27">
    <name type="scientific">Methylomonas denitrificans</name>
    <dbReference type="NCBI Taxonomy" id="1538553"/>
    <lineage>
        <taxon>Bacteria</taxon>
        <taxon>Pseudomonadati</taxon>
        <taxon>Pseudomonadota</taxon>
        <taxon>Gammaproteobacteria</taxon>
        <taxon>Methylococcales</taxon>
        <taxon>Methylococcaceae</taxon>
        <taxon>Methylomonas</taxon>
    </lineage>
</organism>
<dbReference type="InterPro" id="IPR036097">
    <property type="entry name" value="HisK_dim/P_sf"/>
</dbReference>
<dbReference type="CDD" id="cd06225">
    <property type="entry name" value="HAMP"/>
    <property type="match status" value="1"/>
</dbReference>
<dbReference type="PROSITE" id="PS50894">
    <property type="entry name" value="HPT"/>
    <property type="match status" value="1"/>
</dbReference>
<dbReference type="SMART" id="SM00091">
    <property type="entry name" value="PAS"/>
    <property type="match status" value="3"/>
</dbReference>
<dbReference type="Pfam" id="PF13426">
    <property type="entry name" value="PAS_9"/>
    <property type="match status" value="1"/>
</dbReference>
<dbReference type="Pfam" id="PF02518">
    <property type="entry name" value="HATPase_c"/>
    <property type="match status" value="1"/>
</dbReference>
<dbReference type="Pfam" id="PF00072">
    <property type="entry name" value="Response_reg"/>
    <property type="match status" value="1"/>
</dbReference>
<dbReference type="FunFam" id="3.30.450.20:FF:000060">
    <property type="entry name" value="Sensor protein FixL"/>
    <property type="match status" value="1"/>
</dbReference>
<dbReference type="SUPFAM" id="SSF55785">
    <property type="entry name" value="PYP-like sensor domain (PAS domain)"/>
    <property type="match status" value="3"/>
</dbReference>
<dbReference type="Pfam" id="PF01627">
    <property type="entry name" value="Hpt"/>
    <property type="match status" value="1"/>
</dbReference>
<dbReference type="NCBIfam" id="TIGR00229">
    <property type="entry name" value="sensory_box"/>
    <property type="match status" value="3"/>
</dbReference>
<dbReference type="SMART" id="SM00387">
    <property type="entry name" value="HATPase_c"/>
    <property type="match status" value="1"/>
</dbReference>
<dbReference type="InterPro" id="IPR000014">
    <property type="entry name" value="PAS"/>
</dbReference>
<evidence type="ECO:0000259" key="24">
    <source>
        <dbReference type="PROSITE" id="PS50885"/>
    </source>
</evidence>
<dbReference type="PROSITE" id="PS50112">
    <property type="entry name" value="PAS"/>
    <property type="match status" value="2"/>
</dbReference>
<gene>
    <name evidence="26" type="ORF">JT25_001485</name>
</gene>
<dbReference type="InterPro" id="IPR036890">
    <property type="entry name" value="HATPase_C_sf"/>
</dbReference>
<evidence type="ECO:0000256" key="19">
    <source>
        <dbReference type="SAM" id="Phobius"/>
    </source>
</evidence>
<keyword evidence="9" id="KW-0547">Nucleotide-binding</keyword>
<feature type="domain" description="PAC" evidence="23">
    <location>
        <begin position="477"/>
        <end position="527"/>
    </location>
</feature>
<sequence length="1307" mass="144971">MQALFSPAVALMNRLSFSKKFVVIGFLSLLAVLVVFYSLYQSLSRVIVDSERELQGLVQIKHITQAMQFVQQHRGLSVAVLGGIDGLSEKRDLSEAKVSAALSTLEQNLSADSSTAQAYAAVKNDWNQLRQNAASQNIQESYRLHGLLVEKLLDLEKLIGEEFLLFTDSNLDSYHLIMLVTEQMPTALEGIAQLRGYGMGILAKKQISDQEKIEIYVLKNRIEAGMDVIEETTHDFQRYKPELHPILATTRENIVNASSLITQYVIADIIQEKFSINPEYFYSTVTLALDTAYSEIYDSFIPATEQLIKARINVAKTTLALSIGIPGFIFLLIIYFAIGAHLAVSRYIAKLAKTAKAFSGGDFQQRMPLTLHDEIGQVAESFNEMADGFAALLTARREDEIRIRSIVDTALDAVVQMDANGLISGWNRQAEQIFGWPAAGALGCLLHDVIIPERYRQAHQQGMQRYLDTGRGSVLNQRIEVVALHRDGHEFPIELTITPNRLGNVVEFSAFIRDISAQKRAIQTLQASEQRHRALFESSRDALMTLSASRGFISANPAAISLFACRDEQEFLAQTPATLSPEWQSDGRPSAEVAQEKLELAIAEGSATFEWLHRRLNGETFYAEVQLSRVEIEDDIVVQATVRDISEKKRAKAALVTSEARTRAVLRTMSDAVVLIDNKGIMLLVNDAIGDLFGYEEDELLGQNVKMLMPEPYHSEHDGYLSRHLDNSKERVIIGRRIEVEGKRKDGLLVPIELSVNELMDDFGSTYIGVMRDISHRKAVEQAHETARLEAEHLAHMKSEFLANMSHEIRTPLNAIIGLAKISVRDNLGRSMQENSARIYDAGMHLLSLVNDILDFSKIEAGKMTLDEHPFRLDALIEDAISLVDMRAKEKQLDLIVHRSQDLPEWVNGDPLRLRQVLVNLLSNAVKFTEHGYVSLEISRQKNMIEISVTDSGIGMTSEQISRLFTAFEQADSSTTRKFGGSGLGLAISRDLANLMGGDIVVKSILGTGSKFTLSVPLPATAAGIEHSTDYHQDGGRLRGFRILAAEDVALNRLVLEDLLIHEGAHVIFAENGRQALERLEEAGYASFDAVLMDIQMPVMDGYQAARRILEIAPDLPIIGLTAHAMPEERQRCLEMGMRDRVTKPIDADALVGALRQHVSISKASAEISRVGVAAAEIEAPETAKEVVAELEPDGLIDWVALQQRFDGRQAFIDKLIDNALDGAQQANLDKLRQAAEQRDYAAIKFVAHNLKGFAGIFEVQQMQSLAQQTEVAAKDQAEEAIAMAEGLANLLQTILAEFQSKRTVAT</sequence>
<evidence type="ECO:0000259" key="23">
    <source>
        <dbReference type="PROSITE" id="PS50113"/>
    </source>
</evidence>
<dbReference type="InterPro" id="IPR035965">
    <property type="entry name" value="PAS-like_dom_sf"/>
</dbReference>
<evidence type="ECO:0000256" key="3">
    <source>
        <dbReference type="ARBA" id="ARBA00012438"/>
    </source>
</evidence>
<feature type="modified residue" description="Phosphohistidine" evidence="17">
    <location>
        <position position="1249"/>
    </location>
</feature>
<dbReference type="PROSITE" id="PS50885">
    <property type="entry name" value="HAMP"/>
    <property type="match status" value="1"/>
</dbReference>
<evidence type="ECO:0000259" key="21">
    <source>
        <dbReference type="PROSITE" id="PS50110"/>
    </source>
</evidence>
<evidence type="ECO:0000256" key="7">
    <source>
        <dbReference type="ARBA" id="ARBA00022679"/>
    </source>
</evidence>